<evidence type="ECO:0000313" key="2">
    <source>
        <dbReference type="Proteomes" id="UP001165287"/>
    </source>
</evidence>
<evidence type="ECO:0000313" key="1">
    <source>
        <dbReference type="EMBL" id="MBZ5749067.1"/>
    </source>
</evidence>
<name>A0ABS7ULU8_9BACI</name>
<protein>
    <submittedName>
        <fullName evidence="1">Uncharacterized protein</fullName>
    </submittedName>
</protein>
<dbReference type="RefSeq" id="WP_224136495.1">
    <property type="nucleotide sequence ID" value="NZ_JAIQUM010000003.1"/>
</dbReference>
<gene>
    <name evidence="1" type="ORF">K9V48_02150</name>
</gene>
<comment type="caution">
    <text evidence="1">The sequence shown here is derived from an EMBL/GenBank/DDBJ whole genome shotgun (WGS) entry which is preliminary data.</text>
</comment>
<reference evidence="1" key="1">
    <citation type="submission" date="2024-05" db="EMBL/GenBank/DDBJ databases">
        <title>Metabacillus sp. nov., isolated from the rhizosphere soil of tomato plants.</title>
        <authorList>
            <person name="Ma R."/>
        </authorList>
    </citation>
    <scope>NUCLEOTIDE SEQUENCE</scope>
    <source>
        <strain evidence="1">DBTR6</strain>
    </source>
</reference>
<accession>A0ABS7ULU8</accession>
<keyword evidence="2" id="KW-1185">Reference proteome</keyword>
<sequence>MGTSATNSGKISVLFHYDDQTVKKRLNSEQLTALLGADLIFIDQFKEERKIDKKVWKSHVNGVELAIYLKSHR</sequence>
<proteinExistence type="predicted"/>
<organism evidence="1 2">
    <name type="scientific">Metabacillus rhizolycopersici</name>
    <dbReference type="NCBI Taxonomy" id="2875709"/>
    <lineage>
        <taxon>Bacteria</taxon>
        <taxon>Bacillati</taxon>
        <taxon>Bacillota</taxon>
        <taxon>Bacilli</taxon>
        <taxon>Bacillales</taxon>
        <taxon>Bacillaceae</taxon>
        <taxon>Metabacillus</taxon>
    </lineage>
</organism>
<dbReference type="Proteomes" id="UP001165287">
    <property type="component" value="Unassembled WGS sequence"/>
</dbReference>
<dbReference type="EMBL" id="JAIQUM010000003">
    <property type="protein sequence ID" value="MBZ5749067.1"/>
    <property type="molecule type" value="Genomic_DNA"/>
</dbReference>